<evidence type="ECO:0000313" key="2">
    <source>
        <dbReference type="Proteomes" id="UP000621510"/>
    </source>
</evidence>
<dbReference type="Proteomes" id="UP000621510">
    <property type="component" value="Unassembled WGS sequence"/>
</dbReference>
<comment type="caution">
    <text evidence="1">The sequence shown here is derived from an EMBL/GenBank/DDBJ whole genome shotgun (WGS) entry which is preliminary data.</text>
</comment>
<evidence type="ECO:0000313" key="1">
    <source>
        <dbReference type="EMBL" id="MBL1115487.1"/>
    </source>
</evidence>
<organism evidence="1 2">
    <name type="scientific">Streptomyces endocoffeicus</name>
    <dbReference type="NCBI Taxonomy" id="2898945"/>
    <lineage>
        <taxon>Bacteria</taxon>
        <taxon>Bacillati</taxon>
        <taxon>Actinomycetota</taxon>
        <taxon>Actinomycetes</taxon>
        <taxon>Kitasatosporales</taxon>
        <taxon>Streptomycetaceae</taxon>
        <taxon>Streptomyces</taxon>
    </lineage>
</organism>
<evidence type="ECO:0008006" key="3">
    <source>
        <dbReference type="Google" id="ProtNLM"/>
    </source>
</evidence>
<protein>
    <recommendedName>
        <fullName evidence="3">ParB/Sulfiredoxin domain-containing protein</fullName>
    </recommendedName>
</protein>
<sequence length="133" mass="15085">MTATNERQTFRYGAWVFDIDKAWDIIEAAPRGFKLTSVADWVSAYHLDLLRPDHDGQPWCPIFGPDQSHFNVDHAMQTDLGTPVIIGLMEFDGKPAQLLIDGTHRMYRAMMTGADTLPAYFLTVAETAQIRER</sequence>
<reference evidence="1 2" key="1">
    <citation type="submission" date="2021-01" db="EMBL/GenBank/DDBJ databases">
        <title>WGS of actinomycetes isolated from Thailand.</title>
        <authorList>
            <person name="Thawai C."/>
        </authorList>
    </citation>
    <scope>NUCLEOTIDE SEQUENCE [LARGE SCALE GENOMIC DNA]</scope>
    <source>
        <strain evidence="1 2">CA3R110</strain>
    </source>
</reference>
<accession>A0ABS1PSS4</accession>
<gene>
    <name evidence="1" type="ORF">JK364_24255</name>
</gene>
<dbReference type="EMBL" id="JAERRG010000009">
    <property type="protein sequence ID" value="MBL1115487.1"/>
    <property type="molecule type" value="Genomic_DNA"/>
</dbReference>
<dbReference type="RefSeq" id="WP_201853274.1">
    <property type="nucleotide sequence ID" value="NZ_JAERRG010000009.1"/>
</dbReference>
<name>A0ABS1PSS4_9ACTN</name>
<keyword evidence="2" id="KW-1185">Reference proteome</keyword>
<proteinExistence type="predicted"/>